<sequence length="404" mass="43753">MQPARPVPSFPAGTPSPIQGAPPLPSVTINVKDYPALDKVPPTDSEMVKDWLKKIDLTKAPAIKPTGKDGCDNTTFNADQIAKAGPTGNCWWTCGGCTREGDVAFCPNKGTWGASFDDGPSESTPALLDYLDQENLKATFFVVGSRAISHPEILQAEYMTSHQICIHTWSHSSLTTLTNEQIVSELAWTMKALKDILGVTPTCVRPPYGDYDDRTRYIFKEMGLTAYVWTIGSAGPFDSNDWKVVSGSATPSESVNAFQKILTTQTALPSGFIVLAHDIYEKSVALSINAFLPSALKTAGMKVQSIATCLGLSPGQTYFETSKLPTPDPPAPETTESNKNSGHDSTRNTPPPPKNQNNENGNFEKNTSTSNTPYTGPYTTGWKMSLIFTNLFIAMLLSSQHFGI</sequence>
<evidence type="ECO:0000256" key="20">
    <source>
        <dbReference type="ARBA" id="ARBA00024056"/>
    </source>
</evidence>
<dbReference type="GO" id="GO:0098552">
    <property type="term" value="C:side of membrane"/>
    <property type="evidence" value="ECO:0007669"/>
    <property type="project" value="UniProtKB-KW"/>
</dbReference>
<dbReference type="GO" id="GO:0071555">
    <property type="term" value="P:cell wall organization"/>
    <property type="evidence" value="ECO:0007669"/>
    <property type="project" value="UniProtKB-KW"/>
</dbReference>
<evidence type="ECO:0000256" key="2">
    <source>
        <dbReference type="ARBA" id="ARBA00004191"/>
    </source>
</evidence>
<evidence type="ECO:0000256" key="15">
    <source>
        <dbReference type="ARBA" id="ARBA00023277"/>
    </source>
</evidence>
<evidence type="ECO:0000313" key="24">
    <source>
        <dbReference type="EMBL" id="KAG0149566.1"/>
    </source>
</evidence>
<evidence type="ECO:0000256" key="9">
    <source>
        <dbReference type="ARBA" id="ARBA00022723"/>
    </source>
</evidence>
<keyword evidence="6" id="KW-0134">Cell wall</keyword>
<evidence type="ECO:0000313" key="25">
    <source>
        <dbReference type="Proteomes" id="UP000886653"/>
    </source>
</evidence>
<comment type="cofactor">
    <cofactor evidence="1">
        <name>Co(2+)</name>
        <dbReference type="ChEBI" id="CHEBI:48828"/>
    </cofactor>
</comment>
<evidence type="ECO:0000256" key="6">
    <source>
        <dbReference type="ARBA" id="ARBA00022512"/>
    </source>
</evidence>
<keyword evidence="15" id="KW-0119">Carbohydrate metabolism</keyword>
<evidence type="ECO:0000256" key="4">
    <source>
        <dbReference type="ARBA" id="ARBA00010973"/>
    </source>
</evidence>
<dbReference type="GO" id="GO:0005886">
    <property type="term" value="C:plasma membrane"/>
    <property type="evidence" value="ECO:0007669"/>
    <property type="project" value="UniProtKB-SubCell"/>
</dbReference>
<evidence type="ECO:0000256" key="18">
    <source>
        <dbReference type="ARBA" id="ARBA00023316"/>
    </source>
</evidence>
<keyword evidence="17" id="KW-0449">Lipoprotein</keyword>
<keyword evidence="12" id="KW-0146">Chitin degradation</keyword>
<dbReference type="EC" id="3.5.1.41" evidence="20"/>
<gene>
    <name evidence="24" type="ORF">CROQUDRAFT_59100</name>
</gene>
<accession>A0A9P6NU38</accession>
<comment type="similarity">
    <text evidence="4">Belongs to the polysaccharide deacetylase family.</text>
</comment>
<dbReference type="InterPro" id="IPR050248">
    <property type="entry name" value="Polysacc_deacetylase_ArnD"/>
</dbReference>
<keyword evidence="19" id="KW-0624">Polysaccharide degradation</keyword>
<evidence type="ECO:0000256" key="12">
    <source>
        <dbReference type="ARBA" id="ARBA00023024"/>
    </source>
</evidence>
<dbReference type="PANTHER" id="PTHR10587">
    <property type="entry name" value="GLYCOSYL TRANSFERASE-RELATED"/>
    <property type="match status" value="1"/>
</dbReference>
<dbReference type="Gene3D" id="3.20.20.370">
    <property type="entry name" value="Glycoside hydrolase/deacetylase"/>
    <property type="match status" value="1"/>
</dbReference>
<keyword evidence="8" id="KW-0336">GPI-anchor</keyword>
<dbReference type="OrthoDB" id="407355at2759"/>
<name>A0A9P6NU38_9BASI</name>
<evidence type="ECO:0000256" key="17">
    <source>
        <dbReference type="ARBA" id="ARBA00023288"/>
    </source>
</evidence>
<feature type="compositionally biased region" description="Low complexity" evidence="22">
    <location>
        <begin position="355"/>
        <end position="367"/>
    </location>
</feature>
<dbReference type="GO" id="GO:0009272">
    <property type="term" value="P:fungal-type cell wall biogenesis"/>
    <property type="evidence" value="ECO:0007669"/>
    <property type="project" value="UniProtKB-ARBA"/>
</dbReference>
<keyword evidence="13" id="KW-0472">Membrane</keyword>
<keyword evidence="9" id="KW-0479">Metal-binding</keyword>
<keyword evidence="5" id="KW-1003">Cell membrane</keyword>
<evidence type="ECO:0000256" key="11">
    <source>
        <dbReference type="ARBA" id="ARBA00022801"/>
    </source>
</evidence>
<dbReference type="PANTHER" id="PTHR10587:SF133">
    <property type="entry name" value="CHITIN DEACETYLASE 1-RELATED"/>
    <property type="match status" value="1"/>
</dbReference>
<evidence type="ECO:0000256" key="16">
    <source>
        <dbReference type="ARBA" id="ARBA00023285"/>
    </source>
</evidence>
<dbReference type="FunFam" id="3.20.20.370:FF:000004">
    <property type="entry name" value="Related to Chitin deacetylase"/>
    <property type="match status" value="1"/>
</dbReference>
<evidence type="ECO:0000259" key="23">
    <source>
        <dbReference type="PROSITE" id="PS51677"/>
    </source>
</evidence>
<evidence type="ECO:0000256" key="21">
    <source>
        <dbReference type="ARBA" id="ARBA00048494"/>
    </source>
</evidence>
<dbReference type="GO" id="GO:0006032">
    <property type="term" value="P:chitin catabolic process"/>
    <property type="evidence" value="ECO:0007669"/>
    <property type="project" value="UniProtKB-KW"/>
</dbReference>
<dbReference type="InterPro" id="IPR002509">
    <property type="entry name" value="NODB_dom"/>
</dbReference>
<dbReference type="Pfam" id="PF01522">
    <property type="entry name" value="Polysacc_deac_1"/>
    <property type="match status" value="1"/>
</dbReference>
<evidence type="ECO:0000256" key="7">
    <source>
        <dbReference type="ARBA" id="ARBA00022525"/>
    </source>
</evidence>
<proteinExistence type="inferred from homology"/>
<dbReference type="InterPro" id="IPR011330">
    <property type="entry name" value="Glyco_hydro/deAcase_b/a-brl"/>
</dbReference>
<comment type="caution">
    <text evidence="24">The sequence shown here is derived from an EMBL/GenBank/DDBJ whole genome shotgun (WGS) entry which is preliminary data.</text>
</comment>
<comment type="subcellular location">
    <subcellularLocation>
        <location evidence="3">Cell membrane</location>
        <topology evidence="3">Lipid-anchor</topology>
        <topology evidence="3">GPI-anchor</topology>
    </subcellularLocation>
    <subcellularLocation>
        <location evidence="2">Secreted</location>
        <location evidence="2">Cell wall</location>
    </subcellularLocation>
</comment>
<dbReference type="GO" id="GO:0046872">
    <property type="term" value="F:metal ion binding"/>
    <property type="evidence" value="ECO:0007669"/>
    <property type="project" value="UniProtKB-KW"/>
</dbReference>
<keyword evidence="7" id="KW-0964">Secreted</keyword>
<protein>
    <recommendedName>
        <fullName evidence="20">chitin deacetylase</fullName>
        <ecNumber evidence="20">3.5.1.41</ecNumber>
    </recommendedName>
</protein>
<evidence type="ECO:0000256" key="13">
    <source>
        <dbReference type="ARBA" id="ARBA00023136"/>
    </source>
</evidence>
<dbReference type="GO" id="GO:0004099">
    <property type="term" value="F:chitin deacetylase activity"/>
    <property type="evidence" value="ECO:0007669"/>
    <property type="project" value="UniProtKB-EC"/>
</dbReference>
<keyword evidence="18" id="KW-0961">Cell wall biogenesis/degradation</keyword>
<keyword evidence="14" id="KW-0325">Glycoprotein</keyword>
<evidence type="ECO:0000256" key="22">
    <source>
        <dbReference type="SAM" id="MobiDB-lite"/>
    </source>
</evidence>
<dbReference type="SUPFAM" id="SSF88713">
    <property type="entry name" value="Glycoside hydrolase/deacetylase"/>
    <property type="match status" value="1"/>
</dbReference>
<organism evidence="24 25">
    <name type="scientific">Cronartium quercuum f. sp. fusiforme G11</name>
    <dbReference type="NCBI Taxonomy" id="708437"/>
    <lineage>
        <taxon>Eukaryota</taxon>
        <taxon>Fungi</taxon>
        <taxon>Dikarya</taxon>
        <taxon>Basidiomycota</taxon>
        <taxon>Pucciniomycotina</taxon>
        <taxon>Pucciniomycetes</taxon>
        <taxon>Pucciniales</taxon>
        <taxon>Coleosporiaceae</taxon>
        <taxon>Cronartium</taxon>
    </lineage>
</organism>
<evidence type="ECO:0000256" key="14">
    <source>
        <dbReference type="ARBA" id="ARBA00023180"/>
    </source>
</evidence>
<evidence type="ECO:0000256" key="3">
    <source>
        <dbReference type="ARBA" id="ARBA00004609"/>
    </source>
</evidence>
<dbReference type="Proteomes" id="UP000886653">
    <property type="component" value="Unassembled WGS sequence"/>
</dbReference>
<dbReference type="EMBL" id="MU167226">
    <property type="protein sequence ID" value="KAG0149566.1"/>
    <property type="molecule type" value="Genomic_DNA"/>
</dbReference>
<evidence type="ECO:0000256" key="8">
    <source>
        <dbReference type="ARBA" id="ARBA00022622"/>
    </source>
</evidence>
<keyword evidence="16" id="KW-0170">Cobalt</keyword>
<feature type="region of interest" description="Disordered" evidence="22">
    <location>
        <begin position="1"/>
        <end position="24"/>
    </location>
</feature>
<evidence type="ECO:0000256" key="10">
    <source>
        <dbReference type="ARBA" id="ARBA00022729"/>
    </source>
</evidence>
<dbReference type="GO" id="GO:0000272">
    <property type="term" value="P:polysaccharide catabolic process"/>
    <property type="evidence" value="ECO:0007669"/>
    <property type="project" value="UniProtKB-KW"/>
</dbReference>
<evidence type="ECO:0000256" key="5">
    <source>
        <dbReference type="ARBA" id="ARBA00022475"/>
    </source>
</evidence>
<keyword evidence="10" id="KW-0732">Signal</keyword>
<comment type="catalytic activity">
    <reaction evidence="21">
        <text>[(1-&gt;4)-N-acetyl-beta-D-glucosaminyl](n) + n H2O = chitosan + n acetate</text>
        <dbReference type="Rhea" id="RHEA:10464"/>
        <dbReference type="Rhea" id="RHEA-COMP:9593"/>
        <dbReference type="Rhea" id="RHEA-COMP:9597"/>
        <dbReference type="ChEBI" id="CHEBI:15377"/>
        <dbReference type="ChEBI" id="CHEBI:17029"/>
        <dbReference type="ChEBI" id="CHEBI:30089"/>
        <dbReference type="ChEBI" id="CHEBI:57704"/>
        <dbReference type="EC" id="3.5.1.41"/>
    </reaction>
    <physiologicalReaction direction="left-to-right" evidence="21">
        <dbReference type="Rhea" id="RHEA:10465"/>
    </physiologicalReaction>
</comment>
<reference evidence="24" key="1">
    <citation type="submission" date="2013-11" db="EMBL/GenBank/DDBJ databases">
        <title>Genome sequence of the fusiform rust pathogen reveals effectors for host alternation and coevolution with pine.</title>
        <authorList>
            <consortium name="DOE Joint Genome Institute"/>
            <person name="Smith K."/>
            <person name="Pendleton A."/>
            <person name="Kubisiak T."/>
            <person name="Anderson C."/>
            <person name="Salamov A."/>
            <person name="Aerts A."/>
            <person name="Riley R."/>
            <person name="Clum A."/>
            <person name="Lindquist E."/>
            <person name="Ence D."/>
            <person name="Campbell M."/>
            <person name="Kronenberg Z."/>
            <person name="Feau N."/>
            <person name="Dhillon B."/>
            <person name="Hamelin R."/>
            <person name="Burleigh J."/>
            <person name="Smith J."/>
            <person name="Yandell M."/>
            <person name="Nelson C."/>
            <person name="Grigoriev I."/>
            <person name="Davis J."/>
        </authorList>
    </citation>
    <scope>NUCLEOTIDE SEQUENCE</scope>
    <source>
        <strain evidence="24">G11</strain>
    </source>
</reference>
<feature type="region of interest" description="Disordered" evidence="22">
    <location>
        <begin position="320"/>
        <end position="374"/>
    </location>
</feature>
<dbReference type="PROSITE" id="PS51677">
    <property type="entry name" value="NODB"/>
    <property type="match status" value="1"/>
</dbReference>
<evidence type="ECO:0000256" key="1">
    <source>
        <dbReference type="ARBA" id="ARBA00001941"/>
    </source>
</evidence>
<feature type="domain" description="NodB homology" evidence="23">
    <location>
        <begin position="110"/>
        <end position="304"/>
    </location>
</feature>
<keyword evidence="25" id="KW-1185">Reference proteome</keyword>
<dbReference type="AlphaFoldDB" id="A0A9P6NU38"/>
<evidence type="ECO:0000256" key="19">
    <source>
        <dbReference type="ARBA" id="ARBA00023326"/>
    </source>
</evidence>
<keyword evidence="11" id="KW-0378">Hydrolase</keyword>